<gene>
    <name evidence="1" type="ORF">QE424_000021</name>
</gene>
<comment type="caution">
    <text evidence="1">The sequence shown here is derived from an EMBL/GenBank/DDBJ whole genome shotgun (WGS) entry which is preliminary data.</text>
</comment>
<accession>A0AAP5E8D3</accession>
<dbReference type="Proteomes" id="UP001226084">
    <property type="component" value="Unassembled WGS sequence"/>
</dbReference>
<reference evidence="1" key="1">
    <citation type="submission" date="2023-07" db="EMBL/GenBank/DDBJ databases">
        <title>Functional and genomic diversity of the sorghum phyllosphere microbiome.</title>
        <authorList>
            <person name="Shade A."/>
        </authorList>
    </citation>
    <scope>NUCLEOTIDE SEQUENCE</scope>
    <source>
        <strain evidence="1">SORGH_AS_0457</strain>
    </source>
</reference>
<dbReference type="AlphaFoldDB" id="A0AAP5E8D3"/>
<organism evidence="1 2">
    <name type="scientific">Stenotrophomonas rhizophila</name>
    <dbReference type="NCBI Taxonomy" id="216778"/>
    <lineage>
        <taxon>Bacteria</taxon>
        <taxon>Pseudomonadati</taxon>
        <taxon>Pseudomonadota</taxon>
        <taxon>Gammaproteobacteria</taxon>
        <taxon>Lysobacterales</taxon>
        <taxon>Lysobacteraceae</taxon>
        <taxon>Stenotrophomonas</taxon>
    </lineage>
</organism>
<protein>
    <submittedName>
        <fullName evidence="1">Uncharacterized protein</fullName>
    </submittedName>
</protein>
<sequence length="242" mass="26431">MPVATSPPAILTPLLRHRLETSLPADQREVTCNALSNLLYSVWNARAVTETPPPADRTSRWPMAQIYQRLAVPVAGSPFGPLSADEHRTLQLVHYLHEVEAALPLDPGGDPAVRRPQSQIHAHVLHELRREFSLLPVPVTLTWRELAVSDIAVKLLAKAERLGFQPTEVRALGAQQLDAVTGVHRGGMKLTLVAWNGAAPPERSHAAANPNVWDPGNPLGNELDLLLAPLQMDWTGLTPLAR</sequence>
<dbReference type="EMBL" id="JAUTAS010000001">
    <property type="protein sequence ID" value="MDQ1106862.1"/>
    <property type="molecule type" value="Genomic_DNA"/>
</dbReference>
<evidence type="ECO:0000313" key="2">
    <source>
        <dbReference type="Proteomes" id="UP001226084"/>
    </source>
</evidence>
<proteinExistence type="predicted"/>
<name>A0AAP5E8D3_9GAMM</name>
<dbReference type="RefSeq" id="WP_307105524.1">
    <property type="nucleotide sequence ID" value="NZ_JAUTAS010000001.1"/>
</dbReference>
<evidence type="ECO:0000313" key="1">
    <source>
        <dbReference type="EMBL" id="MDQ1106862.1"/>
    </source>
</evidence>